<feature type="transmembrane region" description="Helical" evidence="1">
    <location>
        <begin position="31"/>
        <end position="50"/>
    </location>
</feature>
<reference evidence="2" key="1">
    <citation type="submission" date="2022-06" db="EMBL/GenBank/DDBJ databases">
        <title>Uncovering the hologenomic basis of an extraordinary plant invasion.</title>
        <authorList>
            <person name="Bieker V.C."/>
            <person name="Martin M.D."/>
            <person name="Gilbert T."/>
            <person name="Hodgins K."/>
            <person name="Battlay P."/>
            <person name="Petersen B."/>
            <person name="Wilson J."/>
        </authorList>
    </citation>
    <scope>NUCLEOTIDE SEQUENCE</scope>
    <source>
        <strain evidence="2">AA19_3_7</strain>
        <tissue evidence="2">Leaf</tissue>
    </source>
</reference>
<sequence length="143" mass="15866">MAGYAPPVQSPNAQQCALLEMRKMKLSISRGIPRFVSILGVLSLLGIIYFKFYSLKPFLISDIKCKNFVCLAANKTSKAKMGRTYLSQTHYQTRLLIFESLLLDLKPGGIRIGLDFCVGTGTFAARMREHNVAIVSATSWGPF</sequence>
<dbReference type="InterPro" id="IPR053223">
    <property type="entry name" value="Prob_Methyltransferase"/>
</dbReference>
<evidence type="ECO:0000313" key="2">
    <source>
        <dbReference type="EMBL" id="KAI7728427.1"/>
    </source>
</evidence>
<proteinExistence type="predicted"/>
<keyword evidence="1" id="KW-0812">Transmembrane</keyword>
<dbReference type="PANTHER" id="PTHR44067:SF1">
    <property type="entry name" value="S-ADENOSYL-L-METHIONINE-DEPENDENT METHYLTRANSFERASES SUPERFAMILY PROTEIN"/>
    <property type="match status" value="1"/>
</dbReference>
<dbReference type="EMBL" id="JAMZMK010011216">
    <property type="protein sequence ID" value="KAI7728427.1"/>
    <property type="molecule type" value="Genomic_DNA"/>
</dbReference>
<dbReference type="AlphaFoldDB" id="A0AAD5G4U3"/>
<organism evidence="2 3">
    <name type="scientific">Ambrosia artemisiifolia</name>
    <name type="common">Common ragweed</name>
    <dbReference type="NCBI Taxonomy" id="4212"/>
    <lineage>
        <taxon>Eukaryota</taxon>
        <taxon>Viridiplantae</taxon>
        <taxon>Streptophyta</taxon>
        <taxon>Embryophyta</taxon>
        <taxon>Tracheophyta</taxon>
        <taxon>Spermatophyta</taxon>
        <taxon>Magnoliopsida</taxon>
        <taxon>eudicotyledons</taxon>
        <taxon>Gunneridae</taxon>
        <taxon>Pentapetalae</taxon>
        <taxon>asterids</taxon>
        <taxon>campanulids</taxon>
        <taxon>Asterales</taxon>
        <taxon>Asteraceae</taxon>
        <taxon>Asteroideae</taxon>
        <taxon>Heliantheae alliance</taxon>
        <taxon>Heliantheae</taxon>
        <taxon>Ambrosia</taxon>
    </lineage>
</organism>
<dbReference type="PANTHER" id="PTHR44067">
    <property type="entry name" value="S-ADENOSYL-L-METHIONINE-DEPENDENT METHYLTRANSFERASE SUPERFAMILY PROTEIN-RELATED"/>
    <property type="match status" value="1"/>
</dbReference>
<accession>A0AAD5G4U3</accession>
<keyword evidence="1" id="KW-0472">Membrane</keyword>
<evidence type="ECO:0000313" key="3">
    <source>
        <dbReference type="Proteomes" id="UP001206925"/>
    </source>
</evidence>
<dbReference type="Proteomes" id="UP001206925">
    <property type="component" value="Unassembled WGS sequence"/>
</dbReference>
<evidence type="ECO:0000256" key="1">
    <source>
        <dbReference type="SAM" id="Phobius"/>
    </source>
</evidence>
<keyword evidence="3" id="KW-1185">Reference proteome</keyword>
<gene>
    <name evidence="2" type="ORF">M8C21_000911</name>
</gene>
<evidence type="ECO:0008006" key="4">
    <source>
        <dbReference type="Google" id="ProtNLM"/>
    </source>
</evidence>
<comment type="caution">
    <text evidence="2">The sequence shown here is derived from an EMBL/GenBank/DDBJ whole genome shotgun (WGS) entry which is preliminary data.</text>
</comment>
<protein>
    <recommendedName>
        <fullName evidence="4">Methyltransferase</fullName>
    </recommendedName>
</protein>
<keyword evidence="1" id="KW-1133">Transmembrane helix</keyword>
<name>A0AAD5G4U3_AMBAR</name>